<feature type="region of interest" description="Disordered" evidence="1">
    <location>
        <begin position="165"/>
        <end position="267"/>
    </location>
</feature>
<comment type="caution">
    <text evidence="2">The sequence shown here is derived from an EMBL/GenBank/DDBJ whole genome shotgun (WGS) entry which is preliminary data.</text>
</comment>
<organism evidence="2 3">
    <name type="scientific">Geosmithia morbida</name>
    <dbReference type="NCBI Taxonomy" id="1094350"/>
    <lineage>
        <taxon>Eukaryota</taxon>
        <taxon>Fungi</taxon>
        <taxon>Dikarya</taxon>
        <taxon>Ascomycota</taxon>
        <taxon>Pezizomycotina</taxon>
        <taxon>Sordariomycetes</taxon>
        <taxon>Hypocreomycetidae</taxon>
        <taxon>Hypocreales</taxon>
        <taxon>Bionectriaceae</taxon>
        <taxon>Geosmithia</taxon>
    </lineage>
</organism>
<dbReference type="GeneID" id="55971729"/>
<proteinExistence type="predicted"/>
<gene>
    <name evidence="2" type="ORF">GMORB2_5504</name>
</gene>
<dbReference type="RefSeq" id="XP_035322440.1">
    <property type="nucleotide sequence ID" value="XM_035467474.1"/>
</dbReference>
<feature type="compositionally biased region" description="Basic and acidic residues" evidence="1">
    <location>
        <begin position="52"/>
        <end position="66"/>
    </location>
</feature>
<reference evidence="2" key="1">
    <citation type="submission" date="2020-03" db="EMBL/GenBank/DDBJ databases">
        <title>Site-based positive gene gene selection in Geosmithia morbida across the United States reveals a broad range of putative effectors and factors for local host and environmental adapation.</title>
        <authorList>
            <person name="Onufrak A."/>
            <person name="Murdoch R.W."/>
            <person name="Gazis R."/>
            <person name="Huff M."/>
            <person name="Staton M."/>
            <person name="Klingeman W."/>
            <person name="Hadziabdic D."/>
        </authorList>
    </citation>
    <scope>NUCLEOTIDE SEQUENCE</scope>
    <source>
        <strain evidence="2">1262</strain>
    </source>
</reference>
<keyword evidence="3" id="KW-1185">Reference proteome</keyword>
<dbReference type="AlphaFoldDB" id="A0A9P4YVC2"/>
<accession>A0A9P4YVC2</accession>
<dbReference type="EMBL" id="JAANYQ010000005">
    <property type="protein sequence ID" value="KAF4123788.1"/>
    <property type="molecule type" value="Genomic_DNA"/>
</dbReference>
<feature type="compositionally biased region" description="Basic and acidic residues" evidence="1">
    <location>
        <begin position="233"/>
        <end position="242"/>
    </location>
</feature>
<feature type="region of interest" description="Disordered" evidence="1">
    <location>
        <begin position="35"/>
        <end position="89"/>
    </location>
</feature>
<evidence type="ECO:0000256" key="1">
    <source>
        <dbReference type="SAM" id="MobiDB-lite"/>
    </source>
</evidence>
<dbReference type="Proteomes" id="UP000749293">
    <property type="component" value="Unassembled WGS sequence"/>
</dbReference>
<evidence type="ECO:0000313" key="3">
    <source>
        <dbReference type="Proteomes" id="UP000749293"/>
    </source>
</evidence>
<sequence>MHGGGRRIGSFVMPLYTLRERSSEASPPEYLASLAFSSPRLLSPTGSPPVRRPREQKEQACRRQLREPGGLSLDMFPKGEPCTDHDPGRLVSDASSSCYDMSPPSTIRGGTAHDENLRHGNTLRASGLEKYSRANDCLSNLRSSSGGSSGVSVHGAAEDAAAAARGWQRGLSTPPTADRSVKRKSFGLGVTNGSGGSKIHDRFSSLTSRSRHYDGTSEDLGEPSSTRETVTTEDPRRTVDLHPKRKASVFSMRSRPETMGRKRRRSPVLQRFADTISQKLTSVRRKLRHRREPPGRPTNFAAWKAARVQAQRTHRTDAPSQSGLFGVGLVNHSADSSFAGVGSGEGGSEWWNEGASKYSAPPWMAFGSGGSLYASAPPYSRHV</sequence>
<name>A0A9P4YVC2_9HYPO</name>
<evidence type="ECO:0000313" key="2">
    <source>
        <dbReference type="EMBL" id="KAF4123788.1"/>
    </source>
</evidence>
<protein>
    <submittedName>
        <fullName evidence="2">Uncharacterized protein</fullName>
    </submittedName>
</protein>